<feature type="compositionally biased region" description="Low complexity" evidence="9">
    <location>
        <begin position="306"/>
        <end position="319"/>
    </location>
</feature>
<keyword evidence="6" id="KW-0862">Zinc</keyword>
<evidence type="ECO:0000256" key="1">
    <source>
        <dbReference type="ARBA" id="ARBA00004123"/>
    </source>
</evidence>
<evidence type="ECO:0000259" key="10">
    <source>
        <dbReference type="PROSITE" id="PS50135"/>
    </source>
</evidence>
<dbReference type="InterPro" id="IPR000270">
    <property type="entry name" value="PB1_dom"/>
</dbReference>
<dbReference type="InterPro" id="IPR043145">
    <property type="entry name" value="Znf_ZZ_sf"/>
</dbReference>
<dbReference type="Gene3D" id="1.10.8.10">
    <property type="entry name" value="DNA helicase RuvA subunit, C-terminal domain"/>
    <property type="match status" value="1"/>
</dbReference>
<dbReference type="CDD" id="cd14320">
    <property type="entry name" value="UBA_SQSTM"/>
    <property type="match status" value="1"/>
</dbReference>
<dbReference type="SMART" id="SM00291">
    <property type="entry name" value="ZnF_ZZ"/>
    <property type="match status" value="1"/>
</dbReference>
<dbReference type="Proteomes" id="UP001307889">
    <property type="component" value="Chromosome 1"/>
</dbReference>
<dbReference type="Pfam" id="PF16577">
    <property type="entry name" value="UBA_5"/>
    <property type="match status" value="1"/>
</dbReference>
<dbReference type="SUPFAM" id="SSF57850">
    <property type="entry name" value="RING/U-box"/>
    <property type="match status" value="1"/>
</dbReference>
<evidence type="ECO:0000256" key="2">
    <source>
        <dbReference type="ARBA" id="ARBA00004496"/>
    </source>
</evidence>
<dbReference type="SUPFAM" id="SSF54277">
    <property type="entry name" value="CAD &amp; PB1 domains"/>
    <property type="match status" value="1"/>
</dbReference>
<protein>
    <submittedName>
        <fullName evidence="12">Zinc finger, ZZ type</fullName>
    </submittedName>
</protein>
<dbReference type="EMBL" id="AP028909">
    <property type="protein sequence ID" value="BES88881.1"/>
    <property type="molecule type" value="Genomic_DNA"/>
</dbReference>
<reference evidence="12 13" key="1">
    <citation type="submission" date="2023-09" db="EMBL/GenBank/DDBJ databases">
        <title>Nesidiocoris tenuis whole genome shotgun sequence.</title>
        <authorList>
            <person name="Shibata T."/>
            <person name="Shimoda M."/>
            <person name="Kobayashi T."/>
            <person name="Uehara T."/>
        </authorList>
    </citation>
    <scope>NUCLEOTIDE SEQUENCE [LARGE SCALE GENOMIC DNA]</scope>
    <source>
        <strain evidence="12 13">Japan</strain>
    </source>
</reference>
<feature type="domain" description="ZZ-type" evidence="10">
    <location>
        <begin position="112"/>
        <end position="162"/>
    </location>
</feature>
<feature type="region of interest" description="Disordered" evidence="9">
    <location>
        <begin position="244"/>
        <end position="320"/>
    </location>
</feature>
<keyword evidence="13" id="KW-1185">Reference proteome</keyword>
<keyword evidence="7" id="KW-0539">Nucleus</keyword>
<dbReference type="PROSITE" id="PS51745">
    <property type="entry name" value="PB1"/>
    <property type="match status" value="1"/>
</dbReference>
<dbReference type="Pfam" id="PF00564">
    <property type="entry name" value="PB1"/>
    <property type="match status" value="1"/>
</dbReference>
<feature type="region of interest" description="Disordered" evidence="9">
    <location>
        <begin position="354"/>
        <end position="439"/>
    </location>
</feature>
<dbReference type="CDD" id="cd02340">
    <property type="entry name" value="ZZ_NBR1_like"/>
    <property type="match status" value="1"/>
</dbReference>
<organism evidence="12 13">
    <name type="scientific">Nesidiocoris tenuis</name>
    <dbReference type="NCBI Taxonomy" id="355587"/>
    <lineage>
        <taxon>Eukaryota</taxon>
        <taxon>Metazoa</taxon>
        <taxon>Ecdysozoa</taxon>
        <taxon>Arthropoda</taxon>
        <taxon>Hexapoda</taxon>
        <taxon>Insecta</taxon>
        <taxon>Pterygota</taxon>
        <taxon>Neoptera</taxon>
        <taxon>Paraneoptera</taxon>
        <taxon>Hemiptera</taxon>
        <taxon>Heteroptera</taxon>
        <taxon>Panheteroptera</taxon>
        <taxon>Cimicomorpha</taxon>
        <taxon>Miridae</taxon>
        <taxon>Dicyphina</taxon>
        <taxon>Nesidiocoris</taxon>
    </lineage>
</organism>
<dbReference type="Pfam" id="PF00569">
    <property type="entry name" value="ZZ"/>
    <property type="match status" value="1"/>
</dbReference>
<evidence type="ECO:0000256" key="5">
    <source>
        <dbReference type="ARBA" id="ARBA00022771"/>
    </source>
</evidence>
<keyword evidence="3" id="KW-0963">Cytoplasm</keyword>
<name>A0ABN7A996_9HEMI</name>
<evidence type="ECO:0000313" key="13">
    <source>
        <dbReference type="Proteomes" id="UP001307889"/>
    </source>
</evidence>
<dbReference type="InterPro" id="IPR033741">
    <property type="entry name" value="SQSTM_UBA"/>
</dbReference>
<dbReference type="SUPFAM" id="SSF46934">
    <property type="entry name" value="UBA-like"/>
    <property type="match status" value="1"/>
</dbReference>
<evidence type="ECO:0000256" key="4">
    <source>
        <dbReference type="ARBA" id="ARBA00022723"/>
    </source>
</evidence>
<evidence type="ECO:0000259" key="11">
    <source>
        <dbReference type="PROSITE" id="PS51745"/>
    </source>
</evidence>
<gene>
    <name evidence="12" type="ORF">NTJ_01688</name>
</gene>
<evidence type="ECO:0000313" key="12">
    <source>
        <dbReference type="EMBL" id="BES88881.1"/>
    </source>
</evidence>
<evidence type="ECO:0000256" key="3">
    <source>
        <dbReference type="ARBA" id="ARBA00022490"/>
    </source>
</evidence>
<dbReference type="InterPro" id="IPR009060">
    <property type="entry name" value="UBA-like_sf"/>
</dbReference>
<comment type="subcellular location">
    <subcellularLocation>
        <location evidence="2">Cytoplasm</location>
    </subcellularLocation>
    <subcellularLocation>
        <location evidence="1">Nucleus</location>
    </subcellularLocation>
</comment>
<feature type="compositionally biased region" description="Low complexity" evidence="9">
    <location>
        <begin position="354"/>
        <end position="388"/>
    </location>
</feature>
<accession>A0ABN7A996</accession>
<dbReference type="InterPro" id="IPR053793">
    <property type="entry name" value="PB1-like"/>
</dbReference>
<dbReference type="PANTHER" id="PTHR15090:SF0">
    <property type="entry name" value="SEQUESTOSOME-1"/>
    <property type="match status" value="1"/>
</dbReference>
<keyword evidence="5 8" id="KW-0863">Zinc-finger</keyword>
<dbReference type="Gene3D" id="3.30.60.90">
    <property type="match status" value="1"/>
</dbReference>
<dbReference type="InterPro" id="IPR052260">
    <property type="entry name" value="Autophagy_Rcpt_SigReg"/>
</dbReference>
<dbReference type="PROSITE" id="PS50135">
    <property type="entry name" value="ZF_ZZ_2"/>
    <property type="match status" value="1"/>
</dbReference>
<dbReference type="PROSITE" id="PS01357">
    <property type="entry name" value="ZF_ZZ_1"/>
    <property type="match status" value="1"/>
</dbReference>
<feature type="domain" description="PB1" evidence="11">
    <location>
        <begin position="6"/>
        <end position="96"/>
    </location>
</feature>
<proteinExistence type="predicted"/>
<dbReference type="InterPro" id="IPR000433">
    <property type="entry name" value="Znf_ZZ"/>
</dbReference>
<dbReference type="Gene3D" id="3.10.20.90">
    <property type="entry name" value="Phosphatidylinositol 3-kinase Catalytic Subunit, Chain A, domain 1"/>
    <property type="match status" value="1"/>
</dbReference>
<evidence type="ECO:0000256" key="9">
    <source>
        <dbReference type="SAM" id="MobiDB-lite"/>
    </source>
</evidence>
<keyword evidence="4" id="KW-0479">Metal-binding</keyword>
<evidence type="ECO:0000256" key="8">
    <source>
        <dbReference type="PROSITE-ProRule" id="PRU00228"/>
    </source>
</evidence>
<dbReference type="SMART" id="SM00666">
    <property type="entry name" value="PB1"/>
    <property type="match status" value="1"/>
</dbReference>
<evidence type="ECO:0000256" key="6">
    <source>
        <dbReference type="ARBA" id="ARBA00022833"/>
    </source>
</evidence>
<feature type="compositionally biased region" description="Low complexity" evidence="9">
    <location>
        <begin position="244"/>
        <end position="263"/>
    </location>
</feature>
<evidence type="ECO:0000256" key="7">
    <source>
        <dbReference type="ARBA" id="ARBA00023242"/>
    </source>
</evidence>
<sequence>MASPDAVQFKVTLRKNGEPVEIRRFAIDKDVVTNFSYLRQKLYSVFPVLQNTGMNVSWKDNEGDTVSIGSDDELIIALTEMELGQLKKLDVSIVSQAGDGGAGRPNRDRSVHPGVTCDGCESPVTGYRYKCVNCADYDLCSSCEQKGIHSEHVVVRYPSPMSHDHHLLKRLNKLCKRYRVSAPEYMVYGGSAPRRGCPVSSDVVTDVIEDFLTTIQSHAEVITPEMLQQIISNLSNLNLNAAGGSGDDQQAAGAAAGPSAGDACWGRRPDGHRRKCGDGFSAGKHPDETPSKKKDKRRKSGETVGASATASASASASVSPPQFDVYGLVSHLVRAAPGIVSQLTNMPNFNAAAGNSGTGANAPTASGQPTPSAPASSSPQAQPSSNSAETTAMNVDEEAAPTSQQSSQSPAPQAEPRVDQSNSGSSDDLKKELDQPSLSPEQLDRALRSMINMGFNNEGGWLRDLLVAKGGDITKVLDHLITSSKTTNPPIELD</sequence>
<feature type="compositionally biased region" description="Low complexity" evidence="9">
    <location>
        <begin position="400"/>
        <end position="415"/>
    </location>
</feature>
<dbReference type="PANTHER" id="PTHR15090">
    <property type="entry name" value="SEQUESTOSOME 1-RELATED"/>
    <property type="match status" value="1"/>
</dbReference>